<name>A0ABT6Y2C3_9BACT</name>
<comment type="caution">
    <text evidence="2">The sequence shown here is derived from an EMBL/GenBank/DDBJ whole genome shotgun (WGS) entry which is preliminary data.</text>
</comment>
<keyword evidence="3" id="KW-1185">Reference proteome</keyword>
<dbReference type="RefSeq" id="WP_283343038.1">
    <property type="nucleotide sequence ID" value="NZ_JASHIF010000002.1"/>
</dbReference>
<evidence type="ECO:0000313" key="2">
    <source>
        <dbReference type="EMBL" id="MDI9857720.1"/>
    </source>
</evidence>
<protein>
    <submittedName>
        <fullName evidence="2">Uncharacterized protein</fullName>
    </submittedName>
</protein>
<organism evidence="2 3">
    <name type="scientific">Flectobacillus roseus</name>
    <dbReference type="NCBI Taxonomy" id="502259"/>
    <lineage>
        <taxon>Bacteria</taxon>
        <taxon>Pseudomonadati</taxon>
        <taxon>Bacteroidota</taxon>
        <taxon>Cytophagia</taxon>
        <taxon>Cytophagales</taxon>
        <taxon>Flectobacillaceae</taxon>
        <taxon>Flectobacillus</taxon>
    </lineage>
</organism>
<accession>A0ABT6Y2C3</accession>
<evidence type="ECO:0000313" key="3">
    <source>
        <dbReference type="Proteomes" id="UP001236507"/>
    </source>
</evidence>
<gene>
    <name evidence="2" type="ORF">QM524_00740</name>
</gene>
<evidence type="ECO:0000256" key="1">
    <source>
        <dbReference type="SAM" id="SignalP"/>
    </source>
</evidence>
<proteinExistence type="predicted"/>
<dbReference type="Proteomes" id="UP001236507">
    <property type="component" value="Unassembled WGS sequence"/>
</dbReference>
<feature type="signal peptide" evidence="1">
    <location>
        <begin position="1"/>
        <end position="24"/>
    </location>
</feature>
<keyword evidence="1" id="KW-0732">Signal</keyword>
<dbReference type="EMBL" id="JASHIF010000002">
    <property type="protein sequence ID" value="MDI9857720.1"/>
    <property type="molecule type" value="Genomic_DNA"/>
</dbReference>
<feature type="chain" id="PRO_5046705211" evidence="1">
    <location>
        <begin position="25"/>
        <end position="204"/>
    </location>
</feature>
<reference evidence="2 3" key="1">
    <citation type="submission" date="2023-05" db="EMBL/GenBank/DDBJ databases">
        <title>Novel species of genus Flectobacillus isolated from stream in China.</title>
        <authorList>
            <person name="Lu H."/>
        </authorList>
    </citation>
    <scope>NUCLEOTIDE SEQUENCE [LARGE SCALE GENOMIC DNA]</scope>
    <source>
        <strain evidence="2 3">KCTC 42575</strain>
    </source>
</reference>
<sequence length="204" mass="23886">MKTHLSFLALLCMLLFTFTPNLFAQCTIPLLDIRDSVTIKALRRYVDKADVSNSKGTGKYIDTKSTVILLQEEIVHQADRTVTKLLKVNMARMNYYKYRKMSILGYFYIDEFLVLVTSSEFGLFTTQNYDYDNCLSQVLQNHSLREYDAPKRIKKIFHNQEVEQIELGERTTFHAATITLDFADKKKKEPFHIQFEWENVSDGR</sequence>